<keyword evidence="4" id="KW-0677">Repeat</keyword>
<evidence type="ECO:0000313" key="7">
    <source>
        <dbReference type="EMBL" id="PRQ58116.1"/>
    </source>
</evidence>
<keyword evidence="7" id="KW-0418">Kinase</keyword>
<evidence type="ECO:0000313" key="8">
    <source>
        <dbReference type="Proteomes" id="UP000238479"/>
    </source>
</evidence>
<evidence type="ECO:0000256" key="1">
    <source>
        <dbReference type="ARBA" id="ARBA00004370"/>
    </source>
</evidence>
<dbReference type="InterPro" id="IPR051809">
    <property type="entry name" value="Plant_receptor-like_S/T_kinase"/>
</dbReference>
<proteinExistence type="predicted"/>
<keyword evidence="5" id="KW-1133">Transmembrane helix</keyword>
<name>A0A2P6SHJ9_ROSCH</name>
<keyword evidence="8" id="KW-1185">Reference proteome</keyword>
<protein>
    <submittedName>
        <fullName evidence="7">Putative non-specific serine/threonine protein kinase</fullName>
        <ecNumber evidence="7">2.7.11.1</ecNumber>
    </submittedName>
</protein>
<comment type="subcellular location">
    <subcellularLocation>
        <location evidence="1">Membrane</location>
    </subcellularLocation>
</comment>
<evidence type="ECO:0000256" key="6">
    <source>
        <dbReference type="ARBA" id="ARBA00023136"/>
    </source>
</evidence>
<keyword evidence="7" id="KW-0808">Transferase</keyword>
<comment type="caution">
    <text evidence="7">The sequence shown here is derived from an EMBL/GenBank/DDBJ whole genome shotgun (WGS) entry which is preliminary data.</text>
</comment>
<dbReference type="EMBL" id="PDCK01000039">
    <property type="protein sequence ID" value="PRQ58116.1"/>
    <property type="molecule type" value="Genomic_DNA"/>
</dbReference>
<dbReference type="Proteomes" id="UP000238479">
    <property type="component" value="Chromosome 1"/>
</dbReference>
<keyword evidence="3" id="KW-0812">Transmembrane</keyword>
<dbReference type="InterPro" id="IPR032675">
    <property type="entry name" value="LRR_dom_sf"/>
</dbReference>
<dbReference type="AlphaFoldDB" id="A0A2P6SHJ9"/>
<dbReference type="PANTHER" id="PTHR27008:SF596">
    <property type="entry name" value="OS02G0215500 PROTEIN"/>
    <property type="match status" value="1"/>
</dbReference>
<dbReference type="GO" id="GO:0004674">
    <property type="term" value="F:protein serine/threonine kinase activity"/>
    <property type="evidence" value="ECO:0007669"/>
    <property type="project" value="UniProtKB-KW"/>
</dbReference>
<dbReference type="PANTHER" id="PTHR27008">
    <property type="entry name" value="OS04G0122200 PROTEIN"/>
    <property type="match status" value="1"/>
</dbReference>
<evidence type="ECO:0000256" key="4">
    <source>
        <dbReference type="ARBA" id="ARBA00022737"/>
    </source>
</evidence>
<evidence type="ECO:0000256" key="3">
    <source>
        <dbReference type="ARBA" id="ARBA00022692"/>
    </source>
</evidence>
<evidence type="ECO:0000256" key="2">
    <source>
        <dbReference type="ARBA" id="ARBA00022614"/>
    </source>
</evidence>
<reference evidence="7 8" key="1">
    <citation type="journal article" date="2018" name="Nat. Genet.">
        <title>The Rosa genome provides new insights in the design of modern roses.</title>
        <authorList>
            <person name="Bendahmane M."/>
        </authorList>
    </citation>
    <scope>NUCLEOTIDE SEQUENCE [LARGE SCALE GENOMIC DNA]</scope>
    <source>
        <strain evidence="8">cv. Old Blush</strain>
    </source>
</reference>
<evidence type="ECO:0000256" key="5">
    <source>
        <dbReference type="ARBA" id="ARBA00022989"/>
    </source>
</evidence>
<dbReference type="STRING" id="74649.A0A2P6SHJ9"/>
<dbReference type="Pfam" id="PF13855">
    <property type="entry name" value="LRR_8"/>
    <property type="match status" value="1"/>
</dbReference>
<dbReference type="InterPro" id="IPR001611">
    <property type="entry name" value="Leu-rich_rpt"/>
</dbReference>
<organism evidence="7 8">
    <name type="scientific">Rosa chinensis</name>
    <name type="common">China rose</name>
    <dbReference type="NCBI Taxonomy" id="74649"/>
    <lineage>
        <taxon>Eukaryota</taxon>
        <taxon>Viridiplantae</taxon>
        <taxon>Streptophyta</taxon>
        <taxon>Embryophyta</taxon>
        <taxon>Tracheophyta</taxon>
        <taxon>Spermatophyta</taxon>
        <taxon>Magnoliopsida</taxon>
        <taxon>eudicotyledons</taxon>
        <taxon>Gunneridae</taxon>
        <taxon>Pentapetalae</taxon>
        <taxon>rosids</taxon>
        <taxon>fabids</taxon>
        <taxon>Rosales</taxon>
        <taxon>Rosaceae</taxon>
        <taxon>Rosoideae</taxon>
        <taxon>Rosoideae incertae sedis</taxon>
        <taxon>Rosa</taxon>
    </lineage>
</organism>
<accession>A0A2P6SHJ9</accession>
<dbReference type="Gramene" id="PRQ58116">
    <property type="protein sequence ID" value="PRQ58116"/>
    <property type="gene ID" value="RchiOBHm_Chr1g0355711"/>
</dbReference>
<dbReference type="OMA" id="FNCQNAN"/>
<dbReference type="GO" id="GO:0016020">
    <property type="term" value="C:membrane"/>
    <property type="evidence" value="ECO:0007669"/>
    <property type="project" value="UniProtKB-SubCell"/>
</dbReference>
<dbReference type="Gene3D" id="3.80.10.10">
    <property type="entry name" value="Ribonuclease Inhibitor"/>
    <property type="match status" value="1"/>
</dbReference>
<gene>
    <name evidence="7" type="ORF">RchiOBHm_Chr1g0355711</name>
</gene>
<sequence length="114" mass="12553">MLSGELPISLGNCQSLEVLYLQGNLFNGHVPSSMKELRGIRDLDLSRNDLSGYIPQFFERFGNLENLNLSFNQFWGTVPTGGIFKNASATLVAGNARLCGGMASFFSNYISTFF</sequence>
<keyword evidence="2" id="KW-0433">Leucine-rich repeat</keyword>
<dbReference type="SUPFAM" id="SSF52058">
    <property type="entry name" value="L domain-like"/>
    <property type="match status" value="1"/>
</dbReference>
<keyword evidence="7" id="KW-0723">Serine/threonine-protein kinase</keyword>
<dbReference type="FunFam" id="3.80.10.10:FF:000383">
    <property type="entry name" value="Leucine-rich repeat receptor protein kinase EMS1"/>
    <property type="match status" value="1"/>
</dbReference>
<keyword evidence="6" id="KW-0472">Membrane</keyword>
<dbReference type="EC" id="2.7.11.1" evidence="7"/>